<keyword evidence="13" id="KW-0066">ATP synthesis</keyword>
<dbReference type="Gene3D" id="2.40.10.170">
    <property type="match status" value="1"/>
</dbReference>
<keyword evidence="7" id="KW-0375">Hydrogen ion transport</keyword>
<dbReference type="CDD" id="cd18115">
    <property type="entry name" value="ATP-synt_F1_beta_N"/>
    <property type="match status" value="1"/>
</dbReference>
<dbReference type="SUPFAM" id="SSF50615">
    <property type="entry name" value="N-terminal domain of alpha and beta subunits of F1 ATP synthase"/>
    <property type="match status" value="1"/>
</dbReference>
<evidence type="ECO:0000256" key="11">
    <source>
        <dbReference type="ARBA" id="ARBA00023136"/>
    </source>
</evidence>
<proteinExistence type="inferred from homology"/>
<evidence type="ECO:0000256" key="2">
    <source>
        <dbReference type="ARBA" id="ARBA00008936"/>
    </source>
</evidence>
<dbReference type="PANTHER" id="PTHR15184:SF82">
    <property type="entry name" value="ATP SYNTHASE SUBUNIT BETA, MITOCHONDRIAL"/>
    <property type="match status" value="1"/>
</dbReference>
<sequence length="116" mass="12307">MLSRVGLSAMRGARSLATDAKKATGSVGQITQIIGAVVDVQFKDNLPPILNALEIKTQDNTRIVLEVAQHLGENTVRTIAMEGTDGLVRGQECVDTGNPIMVPVGPETLGRIMNVI</sequence>
<evidence type="ECO:0000313" key="15">
    <source>
        <dbReference type="EMBL" id="POM67471.1"/>
    </source>
</evidence>
<keyword evidence="16" id="KW-1185">Reference proteome</keyword>
<dbReference type="Proteomes" id="UP000237271">
    <property type="component" value="Unassembled WGS sequence"/>
</dbReference>
<evidence type="ECO:0000256" key="8">
    <source>
        <dbReference type="ARBA" id="ARBA00022840"/>
    </source>
</evidence>
<evidence type="ECO:0000256" key="9">
    <source>
        <dbReference type="ARBA" id="ARBA00022967"/>
    </source>
</evidence>
<evidence type="ECO:0000256" key="5">
    <source>
        <dbReference type="ARBA" id="ARBA00022448"/>
    </source>
</evidence>
<evidence type="ECO:0000256" key="7">
    <source>
        <dbReference type="ARBA" id="ARBA00022781"/>
    </source>
</evidence>
<accession>A0A2P4XPI8</accession>
<comment type="subcellular location">
    <subcellularLocation>
        <location evidence="1">Mitochondrion inner membrane</location>
    </subcellularLocation>
</comment>
<dbReference type="GO" id="GO:0045259">
    <property type="term" value="C:proton-transporting ATP synthase complex"/>
    <property type="evidence" value="ECO:0007669"/>
    <property type="project" value="UniProtKB-KW"/>
</dbReference>
<comment type="subunit">
    <text evidence="3">F-type ATPases have 2 components, CF(1) - the catalytic core - and CF(0) - the membrane proton channel. CF(1) has five subunits: alpha(3), beta(3), gamma(1), delta(1), epsilon(1). CF(0) has three main subunits: a, b and c.</text>
</comment>
<dbReference type="GO" id="GO:0046933">
    <property type="term" value="F:proton-transporting ATP synthase activity, rotational mechanism"/>
    <property type="evidence" value="ECO:0007669"/>
    <property type="project" value="TreeGrafter"/>
</dbReference>
<evidence type="ECO:0000256" key="6">
    <source>
        <dbReference type="ARBA" id="ARBA00022741"/>
    </source>
</evidence>
<keyword evidence="11" id="KW-0472">Membrane</keyword>
<evidence type="ECO:0000256" key="13">
    <source>
        <dbReference type="ARBA" id="ARBA00023310"/>
    </source>
</evidence>
<dbReference type="InterPro" id="IPR050053">
    <property type="entry name" value="ATPase_alpha/beta_chains"/>
</dbReference>
<dbReference type="EC" id="7.1.2.2" evidence="4"/>
<keyword evidence="9" id="KW-1278">Translocase</keyword>
<evidence type="ECO:0000256" key="4">
    <source>
        <dbReference type="ARBA" id="ARBA00012473"/>
    </source>
</evidence>
<feature type="domain" description="ATPase F1/V1/A1 complex alpha/beta subunit N-terminal" evidence="14">
    <location>
        <begin position="30"/>
        <end position="97"/>
    </location>
</feature>
<dbReference type="GO" id="GO:0005524">
    <property type="term" value="F:ATP binding"/>
    <property type="evidence" value="ECO:0007669"/>
    <property type="project" value="UniProtKB-KW"/>
</dbReference>
<reference evidence="15 16" key="1">
    <citation type="journal article" date="2017" name="Genome Biol. Evol.">
        <title>Phytophthora megakarya and P. palmivora, closely related causal agents of cacao black pod rot, underwent increases in genome sizes and gene numbers by different mechanisms.</title>
        <authorList>
            <person name="Ali S.S."/>
            <person name="Shao J."/>
            <person name="Lary D.J."/>
            <person name="Kronmiller B."/>
            <person name="Shen D."/>
            <person name="Strem M.D."/>
            <person name="Amoako-Attah I."/>
            <person name="Akrofi A.Y."/>
            <person name="Begoude B.A."/>
            <person name="Ten Hoopen G.M."/>
            <person name="Coulibaly K."/>
            <person name="Kebe B.I."/>
            <person name="Melnick R.L."/>
            <person name="Guiltinan M.J."/>
            <person name="Tyler B.M."/>
            <person name="Meinhardt L.W."/>
            <person name="Bailey B.A."/>
        </authorList>
    </citation>
    <scope>NUCLEOTIDE SEQUENCE [LARGE SCALE GENOMIC DNA]</scope>
    <source>
        <strain evidence="16">sbr112.9</strain>
    </source>
</reference>
<comment type="caution">
    <text evidence="15">The sequence shown here is derived from an EMBL/GenBank/DDBJ whole genome shotgun (WGS) entry which is preliminary data.</text>
</comment>
<dbReference type="EMBL" id="NCKW01009086">
    <property type="protein sequence ID" value="POM67471.1"/>
    <property type="molecule type" value="Genomic_DNA"/>
</dbReference>
<keyword evidence="8" id="KW-0067">ATP-binding</keyword>
<name>A0A2P4XPI8_9STRA</name>
<evidence type="ECO:0000256" key="10">
    <source>
        <dbReference type="ARBA" id="ARBA00023065"/>
    </source>
</evidence>
<dbReference type="GO" id="GO:0042776">
    <property type="term" value="P:proton motive force-driven mitochondrial ATP synthesis"/>
    <property type="evidence" value="ECO:0007669"/>
    <property type="project" value="TreeGrafter"/>
</dbReference>
<feature type="non-terminal residue" evidence="15">
    <location>
        <position position="116"/>
    </location>
</feature>
<keyword evidence="6" id="KW-0547">Nucleotide-binding</keyword>
<evidence type="ECO:0000256" key="1">
    <source>
        <dbReference type="ARBA" id="ARBA00004273"/>
    </source>
</evidence>
<protein>
    <recommendedName>
        <fullName evidence="4">H(+)-transporting two-sector ATPase</fullName>
        <ecNumber evidence="4">7.1.2.2</ecNumber>
    </recommendedName>
</protein>
<comment type="similarity">
    <text evidence="2">Belongs to the ATPase alpha/beta chains family.</text>
</comment>
<gene>
    <name evidence="15" type="ORF">PHPALM_16523</name>
</gene>
<dbReference type="OrthoDB" id="149879at2759"/>
<evidence type="ECO:0000256" key="12">
    <source>
        <dbReference type="ARBA" id="ARBA00023196"/>
    </source>
</evidence>
<evidence type="ECO:0000313" key="16">
    <source>
        <dbReference type="Proteomes" id="UP000237271"/>
    </source>
</evidence>
<dbReference type="InterPro" id="IPR004100">
    <property type="entry name" value="ATPase_F1/V1/A1_a/bsu_N"/>
</dbReference>
<keyword evidence="5" id="KW-0813">Transport</keyword>
<dbReference type="PANTHER" id="PTHR15184">
    <property type="entry name" value="ATP SYNTHASE"/>
    <property type="match status" value="1"/>
</dbReference>
<evidence type="ECO:0000259" key="14">
    <source>
        <dbReference type="Pfam" id="PF02874"/>
    </source>
</evidence>
<dbReference type="FunFam" id="2.40.10.170:FF:000004">
    <property type="entry name" value="ATP synthase subunit beta"/>
    <property type="match status" value="1"/>
</dbReference>
<dbReference type="GO" id="GO:0005743">
    <property type="term" value="C:mitochondrial inner membrane"/>
    <property type="evidence" value="ECO:0007669"/>
    <property type="project" value="UniProtKB-SubCell"/>
</dbReference>
<keyword evidence="10" id="KW-0406">Ion transport</keyword>
<organism evidence="15 16">
    <name type="scientific">Phytophthora palmivora</name>
    <dbReference type="NCBI Taxonomy" id="4796"/>
    <lineage>
        <taxon>Eukaryota</taxon>
        <taxon>Sar</taxon>
        <taxon>Stramenopiles</taxon>
        <taxon>Oomycota</taxon>
        <taxon>Peronosporomycetes</taxon>
        <taxon>Peronosporales</taxon>
        <taxon>Peronosporaceae</taxon>
        <taxon>Phytophthora</taxon>
    </lineage>
</organism>
<keyword evidence="12" id="KW-0139">CF(1)</keyword>
<dbReference type="Pfam" id="PF02874">
    <property type="entry name" value="ATP-synt_ab_N"/>
    <property type="match status" value="1"/>
</dbReference>
<dbReference type="InterPro" id="IPR036121">
    <property type="entry name" value="ATPase_F1/V1/A1_a/bsu_N_sf"/>
</dbReference>
<evidence type="ECO:0000256" key="3">
    <source>
        <dbReference type="ARBA" id="ARBA00011648"/>
    </source>
</evidence>
<dbReference type="AlphaFoldDB" id="A0A2P4XPI8"/>